<dbReference type="OMA" id="MAIMIYA"/>
<dbReference type="Proteomes" id="UP000001449">
    <property type="component" value="Chromosome 5"/>
</dbReference>
<evidence type="ECO:0000256" key="5">
    <source>
        <dbReference type="SAM" id="Phobius"/>
    </source>
</evidence>
<accession>B8C399</accession>
<dbReference type="EMBL" id="CM000642">
    <property type="protein sequence ID" value="EED92084.1"/>
    <property type="molecule type" value="Genomic_DNA"/>
</dbReference>
<dbReference type="RefSeq" id="XP_002290332.1">
    <property type="nucleotide sequence ID" value="XM_002290296.1"/>
</dbReference>
<reference evidence="7 8" key="2">
    <citation type="journal article" date="2008" name="Nature">
        <title>The Phaeodactylum genome reveals the evolutionary history of diatom genomes.</title>
        <authorList>
            <person name="Bowler C."/>
            <person name="Allen A.E."/>
            <person name="Badger J.H."/>
            <person name="Grimwood J."/>
            <person name="Jabbari K."/>
            <person name="Kuo A."/>
            <person name="Maheswari U."/>
            <person name="Martens C."/>
            <person name="Maumus F."/>
            <person name="Otillar R.P."/>
            <person name="Rayko E."/>
            <person name="Salamov A."/>
            <person name="Vandepoele K."/>
            <person name="Beszteri B."/>
            <person name="Gruber A."/>
            <person name="Heijde M."/>
            <person name="Katinka M."/>
            <person name="Mock T."/>
            <person name="Valentin K."/>
            <person name="Verret F."/>
            <person name="Berges J.A."/>
            <person name="Brownlee C."/>
            <person name="Cadoret J.P."/>
            <person name="Chiovitti A."/>
            <person name="Choi C.J."/>
            <person name="Coesel S."/>
            <person name="De Martino A."/>
            <person name="Detter J.C."/>
            <person name="Durkin C."/>
            <person name="Falciatore A."/>
            <person name="Fournet J."/>
            <person name="Haruta M."/>
            <person name="Huysman M.J."/>
            <person name="Jenkins B.D."/>
            <person name="Jiroutova K."/>
            <person name="Jorgensen R.E."/>
            <person name="Joubert Y."/>
            <person name="Kaplan A."/>
            <person name="Kroger N."/>
            <person name="Kroth P.G."/>
            <person name="La Roche J."/>
            <person name="Lindquist E."/>
            <person name="Lommer M."/>
            <person name="Martin-Jezequel V."/>
            <person name="Lopez P.J."/>
            <person name="Lucas S."/>
            <person name="Mangogna M."/>
            <person name="McGinnis K."/>
            <person name="Medlin L.K."/>
            <person name="Montsant A."/>
            <person name="Oudot-Le Secq M.P."/>
            <person name="Napoli C."/>
            <person name="Obornik M."/>
            <person name="Parker M.S."/>
            <person name="Petit J.L."/>
            <person name="Porcel B.M."/>
            <person name="Poulsen N."/>
            <person name="Robison M."/>
            <person name="Rychlewski L."/>
            <person name="Rynearson T.A."/>
            <person name="Schmutz J."/>
            <person name="Shapiro H."/>
            <person name="Siaut M."/>
            <person name="Stanley M."/>
            <person name="Sussman M.R."/>
            <person name="Taylor A.R."/>
            <person name="Vardi A."/>
            <person name="von Dassow P."/>
            <person name="Vyverman W."/>
            <person name="Willis A."/>
            <person name="Wyrwicz L.S."/>
            <person name="Rokhsar D.S."/>
            <person name="Weissenbach J."/>
            <person name="Armbrust E.V."/>
            <person name="Green B.R."/>
            <person name="Van de Peer Y."/>
            <person name="Grigoriev I.V."/>
        </authorList>
    </citation>
    <scope>NUCLEOTIDE SEQUENCE [LARGE SCALE GENOMIC DNA]</scope>
    <source>
        <strain evidence="7 8">CCMP1335</strain>
    </source>
</reference>
<keyword evidence="8" id="KW-1185">Reference proteome</keyword>
<dbReference type="Pfam" id="PF02656">
    <property type="entry name" value="DUF202"/>
    <property type="match status" value="1"/>
</dbReference>
<feature type="transmembrane region" description="Helical" evidence="5">
    <location>
        <begin position="48"/>
        <end position="66"/>
    </location>
</feature>
<proteinExistence type="predicted"/>
<sequence length="112" mass="12342">VPVKVEPKVFFANERTFLAWLHVSVILAGASVAIVAFSDARAATPDQLYGIILLPVSIAFILYAMIQYSRRATMIRRKSPGPYVDIAGPTVLTVILMLSIVAQFTIKLYTLM</sequence>
<dbReference type="PANTHER" id="PTHR46140:SF1">
    <property type="entry name" value="VACUOLAR TRANSPORTER CHAPERONE COMPLEX SUBUNIT 4-RELATED"/>
    <property type="match status" value="1"/>
</dbReference>
<evidence type="ECO:0000256" key="4">
    <source>
        <dbReference type="ARBA" id="ARBA00023136"/>
    </source>
</evidence>
<evidence type="ECO:0000256" key="3">
    <source>
        <dbReference type="ARBA" id="ARBA00022989"/>
    </source>
</evidence>
<keyword evidence="2 5" id="KW-0812">Transmembrane</keyword>
<evidence type="ECO:0000313" key="8">
    <source>
        <dbReference type="Proteomes" id="UP000001449"/>
    </source>
</evidence>
<evidence type="ECO:0000256" key="2">
    <source>
        <dbReference type="ARBA" id="ARBA00022692"/>
    </source>
</evidence>
<organism evidence="7 8">
    <name type="scientific">Thalassiosira pseudonana</name>
    <name type="common">Marine diatom</name>
    <name type="synonym">Cyclotella nana</name>
    <dbReference type="NCBI Taxonomy" id="35128"/>
    <lineage>
        <taxon>Eukaryota</taxon>
        <taxon>Sar</taxon>
        <taxon>Stramenopiles</taxon>
        <taxon>Ochrophyta</taxon>
        <taxon>Bacillariophyta</taxon>
        <taxon>Coscinodiscophyceae</taxon>
        <taxon>Thalassiosirophycidae</taxon>
        <taxon>Thalassiosirales</taxon>
        <taxon>Thalassiosiraceae</taxon>
        <taxon>Thalassiosira</taxon>
    </lineage>
</organism>
<dbReference type="InterPro" id="IPR051572">
    <property type="entry name" value="VTC_Complex_Subunit"/>
</dbReference>
<dbReference type="PANTHER" id="PTHR46140">
    <property type="entry name" value="VACUOLAR TRANSPORTER CHAPERONE 1-RELATED"/>
    <property type="match status" value="1"/>
</dbReference>
<comment type="subcellular location">
    <subcellularLocation>
        <location evidence="1">Endomembrane system</location>
        <topology evidence="1">Multi-pass membrane protein</topology>
    </subcellularLocation>
</comment>
<dbReference type="GeneID" id="7445168"/>
<dbReference type="InterPro" id="IPR003807">
    <property type="entry name" value="DUF202"/>
</dbReference>
<feature type="domain" description="DUF202" evidence="6">
    <location>
        <begin position="8"/>
        <end position="73"/>
    </location>
</feature>
<dbReference type="PaxDb" id="35128-Thaps34498"/>
<reference evidence="7 8" key="1">
    <citation type="journal article" date="2004" name="Science">
        <title>The genome of the diatom Thalassiosira pseudonana: ecology, evolution, and metabolism.</title>
        <authorList>
            <person name="Armbrust E.V."/>
            <person name="Berges J.A."/>
            <person name="Bowler C."/>
            <person name="Green B.R."/>
            <person name="Martinez D."/>
            <person name="Putnam N.H."/>
            <person name="Zhou S."/>
            <person name="Allen A.E."/>
            <person name="Apt K.E."/>
            <person name="Bechner M."/>
            <person name="Brzezinski M.A."/>
            <person name="Chaal B.K."/>
            <person name="Chiovitti A."/>
            <person name="Davis A.K."/>
            <person name="Demarest M.S."/>
            <person name="Detter J.C."/>
            <person name="Glavina T."/>
            <person name="Goodstein D."/>
            <person name="Hadi M.Z."/>
            <person name="Hellsten U."/>
            <person name="Hildebrand M."/>
            <person name="Jenkins B.D."/>
            <person name="Jurka J."/>
            <person name="Kapitonov V.V."/>
            <person name="Kroger N."/>
            <person name="Lau W.W."/>
            <person name="Lane T.W."/>
            <person name="Larimer F.W."/>
            <person name="Lippmeier J.C."/>
            <person name="Lucas S."/>
            <person name="Medina M."/>
            <person name="Montsant A."/>
            <person name="Obornik M."/>
            <person name="Parker M.S."/>
            <person name="Palenik B."/>
            <person name="Pazour G.J."/>
            <person name="Richardson P.M."/>
            <person name="Rynearson T.A."/>
            <person name="Saito M.A."/>
            <person name="Schwartz D.C."/>
            <person name="Thamatrakoln K."/>
            <person name="Valentin K."/>
            <person name="Vardi A."/>
            <person name="Wilkerson F.P."/>
            <person name="Rokhsar D.S."/>
        </authorList>
    </citation>
    <scope>NUCLEOTIDE SEQUENCE [LARGE SCALE GENOMIC DNA]</scope>
    <source>
        <strain evidence="7 8">CCMP1335</strain>
    </source>
</reference>
<feature type="non-terminal residue" evidence="7">
    <location>
        <position position="1"/>
    </location>
</feature>
<dbReference type="InParanoid" id="B8C399"/>
<evidence type="ECO:0000256" key="1">
    <source>
        <dbReference type="ARBA" id="ARBA00004127"/>
    </source>
</evidence>
<dbReference type="GO" id="GO:0012505">
    <property type="term" value="C:endomembrane system"/>
    <property type="evidence" value="ECO:0007669"/>
    <property type="project" value="UniProtKB-SubCell"/>
</dbReference>
<evidence type="ECO:0000259" key="6">
    <source>
        <dbReference type="Pfam" id="PF02656"/>
    </source>
</evidence>
<dbReference type="HOGENOM" id="CLU_141247_1_0_1"/>
<protein>
    <recommendedName>
        <fullName evidence="6">DUF202 domain-containing protein</fullName>
    </recommendedName>
</protein>
<feature type="transmembrane region" description="Helical" evidence="5">
    <location>
        <begin position="86"/>
        <end position="106"/>
    </location>
</feature>
<name>B8C399_THAPS</name>
<evidence type="ECO:0000313" key="7">
    <source>
        <dbReference type="EMBL" id="EED92084.1"/>
    </source>
</evidence>
<dbReference type="eggNOG" id="KOG4580">
    <property type="taxonomic scope" value="Eukaryota"/>
</dbReference>
<dbReference type="KEGG" id="tps:THAPSDRAFT_34498"/>
<keyword evidence="3 5" id="KW-1133">Transmembrane helix</keyword>
<dbReference type="AlphaFoldDB" id="B8C399"/>
<feature type="transmembrane region" description="Helical" evidence="5">
    <location>
        <begin position="17"/>
        <end position="36"/>
    </location>
</feature>
<gene>
    <name evidence="7" type="ORF">THAPSDRAFT_34498</name>
</gene>
<keyword evidence="4 5" id="KW-0472">Membrane</keyword>